<keyword evidence="4 10" id="KW-0285">Flavoprotein</keyword>
<dbReference type="Gene3D" id="2.40.110.10">
    <property type="entry name" value="Butyryl-CoA Dehydrogenase, subunit A, domain 2"/>
    <property type="match status" value="1"/>
</dbReference>
<comment type="cofactor">
    <cofactor evidence="1 10">
        <name>FAD</name>
        <dbReference type="ChEBI" id="CHEBI:57692"/>
    </cofactor>
</comment>
<dbReference type="InterPro" id="IPR009100">
    <property type="entry name" value="AcylCoA_DH/oxidase_NM_dom_sf"/>
</dbReference>
<dbReference type="InterPro" id="IPR036250">
    <property type="entry name" value="AcylCo_DH-like_C"/>
</dbReference>
<evidence type="ECO:0000256" key="7">
    <source>
        <dbReference type="ARBA" id="ARBA00037085"/>
    </source>
</evidence>
<dbReference type="EMBL" id="WTVN01000001">
    <property type="protein sequence ID" value="NMG42253.1"/>
    <property type="molecule type" value="Genomic_DNA"/>
</dbReference>
<feature type="domain" description="Acyl-CoA dehydrogenase/oxidase N-terminal" evidence="13">
    <location>
        <begin position="16"/>
        <end position="129"/>
    </location>
</feature>
<comment type="caution">
    <text evidence="14">The sequence shown here is derived from an EMBL/GenBank/DDBJ whole genome shotgun (WGS) entry which is preliminary data.</text>
</comment>
<dbReference type="Gene3D" id="1.20.140.10">
    <property type="entry name" value="Butyryl-CoA Dehydrogenase, subunit A, domain 3"/>
    <property type="match status" value="1"/>
</dbReference>
<proteinExistence type="inferred from homology"/>
<evidence type="ECO:0000256" key="2">
    <source>
        <dbReference type="ARBA" id="ARBA00005102"/>
    </source>
</evidence>
<protein>
    <recommendedName>
        <fullName evidence="8">Acyl-[acyl-carrier-protein] dehydrogenase MbtN</fullName>
    </recommendedName>
    <alternativeName>
        <fullName evidence="9">Mycobactin synthase protein N</fullName>
    </alternativeName>
</protein>
<keyword evidence="15" id="KW-1185">Reference proteome</keyword>
<dbReference type="PANTHER" id="PTHR48083:SF20">
    <property type="entry name" value="LONG-CHAIN SPECIFIC ACYL-COA DEHYDROGENASE, MITOCHONDRIAL"/>
    <property type="match status" value="1"/>
</dbReference>
<keyword evidence="5 10" id="KW-0274">FAD</keyword>
<evidence type="ECO:0000259" key="13">
    <source>
        <dbReference type="Pfam" id="PF02771"/>
    </source>
</evidence>
<reference evidence="14 15" key="1">
    <citation type="submission" date="2019-12" db="EMBL/GenBank/DDBJ databases">
        <title>Comparative genomics gives insights into the taxonomy of the Azoarcus-Aromatoleum group and reveals separate origins of nif in the plant-associated Azoarcus and non-plant-associated Aromatoleum sub-groups.</title>
        <authorList>
            <person name="Lafos M."/>
            <person name="Maluk M."/>
            <person name="Batista M."/>
            <person name="Junghare M."/>
            <person name="Carmona M."/>
            <person name="Faoro H."/>
            <person name="Cruz L.M."/>
            <person name="Battistoni F."/>
            <person name="De Souza E."/>
            <person name="Pedrosa F."/>
            <person name="Chen W.-M."/>
            <person name="Poole P.S."/>
            <person name="Dixon R.A."/>
            <person name="James E.K."/>
        </authorList>
    </citation>
    <scope>NUCLEOTIDE SEQUENCE [LARGE SCALE GENOMIC DNA]</scope>
    <source>
        <strain evidence="14 15">Td21</strain>
    </source>
</reference>
<dbReference type="Gene3D" id="1.10.540.10">
    <property type="entry name" value="Acyl-CoA dehydrogenase/oxidase, N-terminal domain"/>
    <property type="match status" value="1"/>
</dbReference>
<dbReference type="Pfam" id="PF00441">
    <property type="entry name" value="Acyl-CoA_dh_1"/>
    <property type="match status" value="1"/>
</dbReference>
<dbReference type="Pfam" id="PF02771">
    <property type="entry name" value="Acyl-CoA_dh_N"/>
    <property type="match status" value="1"/>
</dbReference>
<dbReference type="InterPro" id="IPR050741">
    <property type="entry name" value="Acyl-CoA_dehydrogenase"/>
</dbReference>
<organism evidence="14 15">
    <name type="scientific">Aromatoleum toluvorans</name>
    <dbReference type="NCBI Taxonomy" id="92002"/>
    <lineage>
        <taxon>Bacteria</taxon>
        <taxon>Pseudomonadati</taxon>
        <taxon>Pseudomonadota</taxon>
        <taxon>Betaproteobacteria</taxon>
        <taxon>Rhodocyclales</taxon>
        <taxon>Rhodocyclaceae</taxon>
        <taxon>Aromatoleum</taxon>
    </lineage>
</organism>
<dbReference type="PANTHER" id="PTHR48083">
    <property type="entry name" value="MEDIUM-CHAIN SPECIFIC ACYL-COA DEHYDROGENASE, MITOCHONDRIAL-RELATED"/>
    <property type="match status" value="1"/>
</dbReference>
<evidence type="ECO:0000256" key="4">
    <source>
        <dbReference type="ARBA" id="ARBA00022630"/>
    </source>
</evidence>
<evidence type="ECO:0000313" key="14">
    <source>
        <dbReference type="EMBL" id="NMG42253.1"/>
    </source>
</evidence>
<evidence type="ECO:0000313" key="15">
    <source>
        <dbReference type="Proteomes" id="UP000623795"/>
    </source>
</evidence>
<dbReference type="InterPro" id="IPR037069">
    <property type="entry name" value="AcylCoA_DH/ox_N_sf"/>
</dbReference>
<accession>A0ABX1PSD3</accession>
<dbReference type="InterPro" id="IPR046373">
    <property type="entry name" value="Acyl-CoA_Oxase/DH_mid-dom_sf"/>
</dbReference>
<evidence type="ECO:0000256" key="6">
    <source>
        <dbReference type="ARBA" id="ARBA00023002"/>
    </source>
</evidence>
<name>A0ABX1PSD3_9RHOO</name>
<feature type="domain" description="Acyl-CoA dehydrogenase/oxidase C-terminal" evidence="11">
    <location>
        <begin position="240"/>
        <end position="387"/>
    </location>
</feature>
<dbReference type="InterPro" id="IPR013786">
    <property type="entry name" value="AcylCoA_DH/ox_N"/>
</dbReference>
<dbReference type="PROSITE" id="PS00072">
    <property type="entry name" value="ACYL_COA_DH_1"/>
    <property type="match status" value="1"/>
</dbReference>
<evidence type="ECO:0000256" key="3">
    <source>
        <dbReference type="ARBA" id="ARBA00009347"/>
    </source>
</evidence>
<gene>
    <name evidence="14" type="ORF">GPA22_00675</name>
</gene>
<dbReference type="Pfam" id="PF02770">
    <property type="entry name" value="Acyl-CoA_dh_M"/>
    <property type="match status" value="1"/>
</dbReference>
<comment type="function">
    <text evidence="7">Catalyzes the dehydrogenation at the alpha-beta position of ACP-bound acyl chains. This results in the introduction of a double bond in the lipidic chain, which is further transferred to the epsilon-amino group of lysine residue in the mycobactin core by MbtK.</text>
</comment>
<evidence type="ECO:0000256" key="8">
    <source>
        <dbReference type="ARBA" id="ARBA00040394"/>
    </source>
</evidence>
<evidence type="ECO:0000259" key="12">
    <source>
        <dbReference type="Pfam" id="PF02770"/>
    </source>
</evidence>
<evidence type="ECO:0000256" key="10">
    <source>
        <dbReference type="RuleBase" id="RU362125"/>
    </source>
</evidence>
<comment type="pathway">
    <text evidence="2">Siderophore biosynthesis; mycobactin biosynthesis.</text>
</comment>
<dbReference type="PROSITE" id="PS00073">
    <property type="entry name" value="ACYL_COA_DH_2"/>
    <property type="match status" value="1"/>
</dbReference>
<dbReference type="InterPro" id="IPR009075">
    <property type="entry name" value="AcylCo_DH/oxidase_C"/>
</dbReference>
<evidence type="ECO:0000259" key="11">
    <source>
        <dbReference type="Pfam" id="PF00441"/>
    </source>
</evidence>
<dbReference type="SUPFAM" id="SSF47203">
    <property type="entry name" value="Acyl-CoA dehydrogenase C-terminal domain-like"/>
    <property type="match status" value="1"/>
</dbReference>
<evidence type="ECO:0000256" key="1">
    <source>
        <dbReference type="ARBA" id="ARBA00001974"/>
    </source>
</evidence>
<dbReference type="RefSeq" id="WP_169254171.1">
    <property type="nucleotide sequence ID" value="NZ_WTVN01000001.1"/>
</dbReference>
<evidence type="ECO:0000256" key="9">
    <source>
        <dbReference type="ARBA" id="ARBA00042660"/>
    </source>
</evidence>
<comment type="similarity">
    <text evidence="3 10">Belongs to the acyl-CoA dehydrogenase family.</text>
</comment>
<feature type="domain" description="Acyl-CoA oxidase/dehydrogenase middle" evidence="12">
    <location>
        <begin position="133"/>
        <end position="228"/>
    </location>
</feature>
<dbReference type="InterPro" id="IPR006091">
    <property type="entry name" value="Acyl-CoA_Oxase/DH_mid-dom"/>
</dbReference>
<dbReference type="Proteomes" id="UP000623795">
    <property type="component" value="Unassembled WGS sequence"/>
</dbReference>
<keyword evidence="6 10" id="KW-0560">Oxidoreductase</keyword>
<evidence type="ECO:0000256" key="5">
    <source>
        <dbReference type="ARBA" id="ARBA00022827"/>
    </source>
</evidence>
<dbReference type="InterPro" id="IPR006089">
    <property type="entry name" value="Acyl-CoA_DH_CS"/>
</dbReference>
<sequence>MAREDNNRFRRELFDEDHEAVRNGFRRFLVKEVQPHYEQWERDGIIPHALFEALGESGYLCMAVPEAYGGQGLADFRFSIVLTEECLALGMTSLASGIALVNDVALPYFLDYTNEEQKRRWFPGMVAGKLVTAIAMTEPSGGSDLAALRTTARLDGDAYVVNGSKTFITNGINADLVLTAVKTDVSNRHGGISLLVIERGMAGFERGRNLEKLGQHSQDTAELFFNDVRVPKSNLIGTENQGFVHMMTNLPQERLSIANSAVAASRAALEWTLAYVKERVAFGKPIGTFQHSRQVLAGIRTEVEIAQVFIDRCTGLHLKHELTAEQAAMAKWWCTDLQGRVMDQCLQLFGGYGYMTEFPIARAWADARIMRIFGGTNEIMKEIIGKAEGLSG</sequence>
<dbReference type="SUPFAM" id="SSF56645">
    <property type="entry name" value="Acyl-CoA dehydrogenase NM domain-like"/>
    <property type="match status" value="1"/>
</dbReference>